<evidence type="ECO:0000313" key="2">
    <source>
        <dbReference type="EMBL" id="MBP1855664.1"/>
    </source>
</evidence>
<keyword evidence="2" id="KW-0966">Cell projection</keyword>
<dbReference type="SUPFAM" id="SSF64518">
    <property type="entry name" value="Phase 1 flagellin"/>
    <property type="match status" value="1"/>
</dbReference>
<sequence length="307" mass="34325">MRISNGMMNTSHLNSIQNNLQKMDKENQRIVTGRKVNRLSDDPFNTAKILNMRNEVKSVEQYEKNCNEGIDWMDQTDNALDQLGKITSDIKKLLIESGNGIHTDEDLDKIKNNIDSLMKQMVDTLNTSHGGDYIFSGTDTDEAPVTYEIDALTGAITIKVSDNLDSDKMDNNLHLDLGSGVKGNYNTTLKDIFGSDDPFKDLNDLSQELAVRDDSDKNLSTVFLDKMEKIISDISGARAQNGAKTKQFEALKDKNGDDLVVIKEALSKKQDADYATTLTKLKEAEFVYTATLKTTTQFLNNTILDYV</sequence>
<gene>
    <name evidence="2" type="ORF">J2Z43_002062</name>
</gene>
<dbReference type="RefSeq" id="WP_209457077.1">
    <property type="nucleotide sequence ID" value="NZ_BAAACS010000004.1"/>
</dbReference>
<keyword evidence="2" id="KW-0969">Cilium</keyword>
<protein>
    <submittedName>
        <fullName evidence="2">Flagellar hook-associated protein 3 FlgL</fullName>
    </submittedName>
</protein>
<organism evidence="2 3">
    <name type="scientific">Metaclostridioides mangenotii</name>
    <dbReference type="NCBI Taxonomy" id="1540"/>
    <lineage>
        <taxon>Bacteria</taxon>
        <taxon>Bacillati</taxon>
        <taxon>Bacillota</taxon>
        <taxon>Clostridia</taxon>
        <taxon>Peptostreptococcales</taxon>
        <taxon>Peptostreptococcaceae</taxon>
        <taxon>Metaclostridioides</taxon>
    </lineage>
</organism>
<dbReference type="Gene3D" id="1.20.1330.10">
    <property type="entry name" value="f41 fragment of flagellin, N-terminal domain"/>
    <property type="match status" value="1"/>
</dbReference>
<dbReference type="InterPro" id="IPR013384">
    <property type="entry name" value="Flagell_FlgL"/>
</dbReference>
<dbReference type="InterPro" id="IPR001492">
    <property type="entry name" value="Flagellin"/>
</dbReference>
<dbReference type="Proteomes" id="UP000767291">
    <property type="component" value="Unassembled WGS sequence"/>
</dbReference>
<comment type="caution">
    <text evidence="2">The sequence shown here is derived from an EMBL/GenBank/DDBJ whole genome shotgun (WGS) entry which is preliminary data.</text>
</comment>
<proteinExistence type="predicted"/>
<dbReference type="Pfam" id="PF00669">
    <property type="entry name" value="Flagellin_N"/>
    <property type="match status" value="1"/>
</dbReference>
<keyword evidence="2" id="KW-0282">Flagellum</keyword>
<name>A0ABS4ECK6_9FIRM</name>
<evidence type="ECO:0000259" key="1">
    <source>
        <dbReference type="Pfam" id="PF00669"/>
    </source>
</evidence>
<accession>A0ABS4ECK6</accession>
<keyword evidence="3" id="KW-1185">Reference proteome</keyword>
<reference evidence="2 3" key="1">
    <citation type="submission" date="2021-03" db="EMBL/GenBank/DDBJ databases">
        <title>Genomic Encyclopedia of Type Strains, Phase IV (KMG-IV): sequencing the most valuable type-strain genomes for metagenomic binning, comparative biology and taxonomic classification.</title>
        <authorList>
            <person name="Goeker M."/>
        </authorList>
    </citation>
    <scope>NUCLEOTIDE SEQUENCE [LARGE SCALE GENOMIC DNA]</scope>
    <source>
        <strain evidence="2 3">DSM 1289</strain>
    </source>
</reference>
<dbReference type="PANTHER" id="PTHR42792">
    <property type="entry name" value="FLAGELLIN"/>
    <property type="match status" value="1"/>
</dbReference>
<feature type="domain" description="Flagellin N-terminal" evidence="1">
    <location>
        <begin position="3"/>
        <end position="140"/>
    </location>
</feature>
<dbReference type="InterPro" id="IPR001029">
    <property type="entry name" value="Flagellin_N"/>
</dbReference>
<dbReference type="EMBL" id="JAGGJX010000004">
    <property type="protein sequence ID" value="MBP1855664.1"/>
    <property type="molecule type" value="Genomic_DNA"/>
</dbReference>
<dbReference type="PANTHER" id="PTHR42792:SF1">
    <property type="entry name" value="FLAGELLAR HOOK-ASSOCIATED PROTEIN 3"/>
    <property type="match status" value="1"/>
</dbReference>
<evidence type="ECO:0000313" key="3">
    <source>
        <dbReference type="Proteomes" id="UP000767291"/>
    </source>
</evidence>
<dbReference type="NCBIfam" id="TIGR02550">
    <property type="entry name" value="flagell_flgL"/>
    <property type="match status" value="1"/>
</dbReference>